<evidence type="ECO:0008006" key="3">
    <source>
        <dbReference type="Google" id="ProtNLM"/>
    </source>
</evidence>
<reference evidence="1 2" key="1">
    <citation type="journal article" date="2014" name="Genome Announc.">
        <title>Draft Genome Sequences of Two Vibrionaceae Species, Vibrio ponticus C121 and Photobacterium aphoticum C119, Isolated as Coral Reef Microbiota.</title>
        <authorList>
            <person name="Al-saari N."/>
            <person name="Meirelles P.M."/>
            <person name="Mino S."/>
            <person name="Suda W."/>
            <person name="Oshima K."/>
            <person name="Hattori M."/>
            <person name="Ohkuma M."/>
            <person name="Thompson F.L."/>
            <person name="Gomez-Gil B."/>
            <person name="Sawabe T."/>
            <person name="Sawabe T."/>
        </authorList>
    </citation>
    <scope>NUCLEOTIDE SEQUENCE [LARGE SCALE GENOMIC DNA]</scope>
    <source>
        <strain evidence="1 2">JCM 19237</strain>
    </source>
</reference>
<accession>A0A090QJ45</accession>
<dbReference type="AlphaFoldDB" id="A0A090QJ45"/>
<evidence type="ECO:0000313" key="1">
    <source>
        <dbReference type="EMBL" id="GAL02283.1"/>
    </source>
</evidence>
<comment type="caution">
    <text evidence="1">The sequence shown here is derived from an EMBL/GenBank/DDBJ whole genome shotgun (WGS) entry which is preliminary data.</text>
</comment>
<dbReference type="Proteomes" id="UP000029227">
    <property type="component" value="Unassembled WGS sequence"/>
</dbReference>
<dbReference type="EMBL" id="BBMN01000001">
    <property type="protein sequence ID" value="GAL02283.1"/>
    <property type="molecule type" value="Genomic_DNA"/>
</dbReference>
<gene>
    <name evidence="1" type="ORF">JCM19237_5176</name>
</gene>
<evidence type="ECO:0000313" key="2">
    <source>
        <dbReference type="Proteomes" id="UP000029227"/>
    </source>
</evidence>
<protein>
    <recommendedName>
        <fullName evidence="3">Aldehyde dehydrogenase</fullName>
    </recommendedName>
</protein>
<organism evidence="1 2">
    <name type="scientific">Photobacterium aphoticum</name>
    <dbReference type="NCBI Taxonomy" id="754436"/>
    <lineage>
        <taxon>Bacteria</taxon>
        <taxon>Pseudomonadati</taxon>
        <taxon>Pseudomonadota</taxon>
        <taxon>Gammaproteobacteria</taxon>
        <taxon>Vibrionales</taxon>
        <taxon>Vibrionaceae</taxon>
        <taxon>Photobacterium</taxon>
    </lineage>
</organism>
<dbReference type="STRING" id="754436.JCM19237_5176"/>
<name>A0A090QJ45_9GAMM</name>
<sequence>MIYACPGQEGSIVEFKSRYGNYINGAWVAPIEGSILITSAGER</sequence>
<proteinExistence type="predicted"/>